<name>A0A0S2W606_9FIRM</name>
<organism evidence="4 5">
    <name type="scientific">Intestinimonas butyriciproducens</name>
    <dbReference type="NCBI Taxonomy" id="1297617"/>
    <lineage>
        <taxon>Bacteria</taxon>
        <taxon>Bacillati</taxon>
        <taxon>Bacillota</taxon>
        <taxon>Clostridia</taxon>
        <taxon>Eubacteriales</taxon>
        <taxon>Intestinimonas</taxon>
    </lineage>
</organism>
<dbReference type="InterPro" id="IPR036291">
    <property type="entry name" value="NAD(P)-bd_dom_sf"/>
</dbReference>
<dbReference type="InterPro" id="IPR020904">
    <property type="entry name" value="Sc_DH/Rdtase_CS"/>
</dbReference>
<dbReference type="EMBL" id="CP011307">
    <property type="protein sequence ID" value="ALP94780.1"/>
    <property type="molecule type" value="Genomic_DNA"/>
</dbReference>
<dbReference type="InterPro" id="IPR002347">
    <property type="entry name" value="SDR_fam"/>
</dbReference>
<feature type="domain" description="Ketoreductase" evidence="3">
    <location>
        <begin position="8"/>
        <end position="197"/>
    </location>
</feature>
<dbReference type="STRING" id="1297617.IB211_02389"/>
<dbReference type="GO" id="GO:0008206">
    <property type="term" value="P:bile acid metabolic process"/>
    <property type="evidence" value="ECO:0007669"/>
    <property type="project" value="UniProtKB-ARBA"/>
</dbReference>
<dbReference type="PRINTS" id="PR00081">
    <property type="entry name" value="GDHRDH"/>
</dbReference>
<comment type="similarity">
    <text evidence="1">Belongs to the short-chain dehydrogenases/reductases (SDR) family.</text>
</comment>
<dbReference type="EC" id="1.1.1.100" evidence="4"/>
<reference evidence="5" key="2">
    <citation type="submission" date="2015-04" db="EMBL/GenBank/DDBJ databases">
        <title>A butyrogenic pathway from the amino acid lysine in a human gut commensal.</title>
        <authorList>
            <person name="de Vos W.M."/>
            <person name="Bui N.T.P."/>
            <person name="Plugge C.M."/>
            <person name="Ritari J."/>
        </authorList>
    </citation>
    <scope>NUCLEOTIDE SEQUENCE [LARGE SCALE GENOMIC DNA]</scope>
    <source>
        <strain evidence="5">AF211</strain>
    </source>
</reference>
<dbReference type="Gene3D" id="3.40.50.720">
    <property type="entry name" value="NAD(P)-binding Rossmann-like Domain"/>
    <property type="match status" value="1"/>
</dbReference>
<dbReference type="AlphaFoldDB" id="A0A0S2W606"/>
<dbReference type="KEGG" id="ibu:IB211_02389"/>
<dbReference type="InterPro" id="IPR057326">
    <property type="entry name" value="KR_dom"/>
</dbReference>
<keyword evidence="2 4" id="KW-0560">Oxidoreductase</keyword>
<dbReference type="eggNOG" id="COG1028">
    <property type="taxonomic scope" value="Bacteria"/>
</dbReference>
<dbReference type="GO" id="GO:0004316">
    <property type="term" value="F:3-oxoacyl-[acyl-carrier-protein] reductase (NADPH) activity"/>
    <property type="evidence" value="ECO:0007669"/>
    <property type="project" value="UniProtKB-EC"/>
</dbReference>
<dbReference type="FunFam" id="3.40.50.720:FF:000084">
    <property type="entry name" value="Short-chain dehydrogenase reductase"/>
    <property type="match status" value="1"/>
</dbReference>
<accession>A0A0S2W606</accession>
<evidence type="ECO:0000313" key="4">
    <source>
        <dbReference type="EMBL" id="ALP94780.1"/>
    </source>
</evidence>
<evidence type="ECO:0000256" key="1">
    <source>
        <dbReference type="ARBA" id="ARBA00006484"/>
    </source>
</evidence>
<dbReference type="PROSITE" id="PS00061">
    <property type="entry name" value="ADH_SHORT"/>
    <property type="match status" value="1"/>
</dbReference>
<dbReference type="RefSeq" id="WP_058118145.1">
    <property type="nucleotide sequence ID" value="NZ_CP011307.1"/>
</dbReference>
<dbReference type="Pfam" id="PF13561">
    <property type="entry name" value="adh_short_C2"/>
    <property type="match status" value="1"/>
</dbReference>
<evidence type="ECO:0000259" key="3">
    <source>
        <dbReference type="SMART" id="SM00822"/>
    </source>
</evidence>
<gene>
    <name evidence="4" type="ORF">IB211_02389</name>
</gene>
<evidence type="ECO:0000256" key="2">
    <source>
        <dbReference type="ARBA" id="ARBA00023002"/>
    </source>
</evidence>
<protein>
    <submittedName>
        <fullName evidence="4">3-oxoacyl reductase</fullName>
        <ecNumber evidence="4">1.1.1.100</ecNumber>
    </submittedName>
</protein>
<dbReference type="CDD" id="cd05233">
    <property type="entry name" value="SDR_c"/>
    <property type="match status" value="1"/>
</dbReference>
<evidence type="ECO:0000313" key="5">
    <source>
        <dbReference type="Proteomes" id="UP000064844"/>
    </source>
</evidence>
<dbReference type="PANTHER" id="PTHR42760">
    <property type="entry name" value="SHORT-CHAIN DEHYDROGENASES/REDUCTASES FAMILY MEMBER"/>
    <property type="match status" value="1"/>
</dbReference>
<dbReference type="PRINTS" id="PR00080">
    <property type="entry name" value="SDRFAMILY"/>
</dbReference>
<dbReference type="SUPFAM" id="SSF51735">
    <property type="entry name" value="NAD(P)-binding Rossmann-fold domains"/>
    <property type="match status" value="1"/>
</dbReference>
<dbReference type="Proteomes" id="UP000064844">
    <property type="component" value="Chromosome"/>
</dbReference>
<keyword evidence="5" id="KW-1185">Reference proteome</keyword>
<sequence>MELGLTGRTVVITGGSSGIGKAVAWEYLKEGCHVAICSRGQARLEDAVREFQAAGYSVFARSLDVTDYPAVERFSDEVAEAYGKIDVWYNNAASNQTKSLMDYSYDEFRSSTEALLVSVFAGCKIAAAHMRKTGGGVILNASSYSAVIPNAGRAPYSACKSAVSSLTRSFAAELAPDQIRVLAYVPGLIATEITRDHIARNRDALLSAIPCRRFGRPEDLAKVLVFLSSDIAEYMNGTEVYISGGKFCTQNPQYGWEHMV</sequence>
<reference evidence="4 5" key="1">
    <citation type="journal article" date="2015" name="Nat. Commun.">
        <title>Production of butyrate from lysine and the Amadori product fructoselysine by a human gut commensal.</title>
        <authorList>
            <person name="Bui T.P."/>
            <person name="Ritari J."/>
            <person name="Boeren S."/>
            <person name="de Waard P."/>
            <person name="Plugge C.M."/>
            <person name="de Vos W.M."/>
        </authorList>
    </citation>
    <scope>NUCLEOTIDE SEQUENCE [LARGE SCALE GENOMIC DNA]</scope>
    <source>
        <strain evidence="4 5">AF211</strain>
    </source>
</reference>
<proteinExistence type="inferred from homology"/>
<dbReference type="SMART" id="SM00822">
    <property type="entry name" value="PKS_KR"/>
    <property type="match status" value="1"/>
</dbReference>